<keyword evidence="2" id="KW-0032">Aminotransferase</keyword>
<dbReference type="RefSeq" id="WP_105722876.1">
    <property type="nucleotide sequence ID" value="NZ_PVBS01000001.1"/>
</dbReference>
<comment type="caution">
    <text evidence="2">The sequence shown here is derived from an EMBL/GenBank/DDBJ whole genome shotgun (WGS) entry which is preliminary data.</text>
</comment>
<name>A0A2S9JSM3_9SPHI</name>
<dbReference type="PROSITE" id="PS50106">
    <property type="entry name" value="PDZ"/>
    <property type="match status" value="1"/>
</dbReference>
<accession>A0A2S9JSM3</accession>
<dbReference type="GO" id="GO:0008483">
    <property type="term" value="F:transaminase activity"/>
    <property type="evidence" value="ECO:0007669"/>
    <property type="project" value="UniProtKB-KW"/>
</dbReference>
<dbReference type="Gene3D" id="2.30.42.10">
    <property type="match status" value="1"/>
</dbReference>
<dbReference type="Pfam" id="PF17820">
    <property type="entry name" value="PDZ_6"/>
    <property type="match status" value="1"/>
</dbReference>
<dbReference type="SMART" id="SM00228">
    <property type="entry name" value="PDZ"/>
    <property type="match status" value="1"/>
</dbReference>
<dbReference type="InterPro" id="IPR041489">
    <property type="entry name" value="PDZ_6"/>
</dbReference>
<dbReference type="SUPFAM" id="SSF50156">
    <property type="entry name" value="PDZ domain-like"/>
    <property type="match status" value="1"/>
</dbReference>
<dbReference type="InterPro" id="IPR021109">
    <property type="entry name" value="Peptidase_aspartic_dom_sf"/>
</dbReference>
<reference evidence="2 3" key="1">
    <citation type="submission" date="2018-02" db="EMBL/GenBank/DDBJ databases">
        <title>The draft genome of Sphingobacterium gobiense H7.</title>
        <authorList>
            <person name="Li L."/>
            <person name="Liu L."/>
            <person name="Zhang X."/>
            <person name="Wang T."/>
            <person name="Liang L."/>
        </authorList>
    </citation>
    <scope>NUCLEOTIDE SEQUENCE [LARGE SCALE GENOMIC DNA]</scope>
    <source>
        <strain evidence="2 3">ACCC 05757</strain>
    </source>
</reference>
<dbReference type="SUPFAM" id="SSF50630">
    <property type="entry name" value="Acid proteases"/>
    <property type="match status" value="1"/>
</dbReference>
<proteinExistence type="predicted"/>
<evidence type="ECO:0000313" key="3">
    <source>
        <dbReference type="Proteomes" id="UP000238642"/>
    </source>
</evidence>
<evidence type="ECO:0000259" key="1">
    <source>
        <dbReference type="PROSITE" id="PS50106"/>
    </source>
</evidence>
<dbReference type="Gene3D" id="2.40.70.10">
    <property type="entry name" value="Acid Proteases"/>
    <property type="match status" value="1"/>
</dbReference>
<gene>
    <name evidence="2" type="ORF">C5749_03025</name>
</gene>
<feature type="domain" description="PDZ" evidence="1">
    <location>
        <begin position="334"/>
        <end position="428"/>
    </location>
</feature>
<protein>
    <submittedName>
        <fullName evidence="2">Aspartate aminotransferase</fullName>
    </submittedName>
</protein>
<dbReference type="AlphaFoldDB" id="A0A2S9JSM3"/>
<keyword evidence="3" id="KW-1185">Reference proteome</keyword>
<dbReference type="Pfam" id="PF13650">
    <property type="entry name" value="Asp_protease_2"/>
    <property type="match status" value="1"/>
</dbReference>
<keyword evidence="2" id="KW-0808">Transferase</keyword>
<evidence type="ECO:0000313" key="2">
    <source>
        <dbReference type="EMBL" id="PRD56253.1"/>
    </source>
</evidence>
<dbReference type="InterPro" id="IPR036034">
    <property type="entry name" value="PDZ_sf"/>
</dbReference>
<dbReference type="InterPro" id="IPR001478">
    <property type="entry name" value="PDZ"/>
</dbReference>
<dbReference type="Proteomes" id="UP000238642">
    <property type="component" value="Unassembled WGS sequence"/>
</dbReference>
<dbReference type="EMBL" id="PVBS01000001">
    <property type="protein sequence ID" value="PRD56253.1"/>
    <property type="molecule type" value="Genomic_DNA"/>
</dbReference>
<organism evidence="2 3">
    <name type="scientific">Sphingobacterium gobiense</name>
    <dbReference type="NCBI Taxonomy" id="1382456"/>
    <lineage>
        <taxon>Bacteria</taxon>
        <taxon>Pseudomonadati</taxon>
        <taxon>Bacteroidota</taxon>
        <taxon>Sphingobacteriia</taxon>
        <taxon>Sphingobacteriales</taxon>
        <taxon>Sphingobacteriaceae</taxon>
        <taxon>Sphingobacterium</taxon>
    </lineage>
</organism>
<sequence>MKWFIGIAMVCISCLAKSQGIFQIRDDKPVSFKFELINNVVLVPLTINGIPFSFLLDTGVKETILFVNAEDSLYLNNQNKMKFRGIGIEEGVEGILSTGNVIEVGNVAVDSLHWIYVIQAVELDISSDVGVAINGILGSKFFNSFAVKLDYQKQRMTLFPPDYDYGRFVRKYKYVPLTIENERPYVTANMLIDTAWLRGKMLLDMGNTSPLMLFAFLLPDFHIKEPYVEEYIGRGFNGAVYGKRNRIRKIALEDFTLNYPIVAYPDSNALFMSKLAENRIGSIGNQVLQRFHLLIDYSKNALYLRKNKKFAKPFLLNMAGIEVRHDGMIWKRELVKADPKKNDNQMKPDQGITINLANDAFQYKFVLQPTYCIAGIRKDSPAEKAGILAGDMLLKVNGKPAGKLTLVKIMAALQSRPGEIIRLTLRRGDEQYDIRFPLVDPIPF</sequence>
<dbReference type="OrthoDB" id="3521766at2"/>